<gene>
    <name evidence="1" type="ORF">NZD86_18350</name>
</gene>
<organism evidence="1 2">
    <name type="scientific">Alicyclobacillus dauci</name>
    <dbReference type="NCBI Taxonomy" id="1475485"/>
    <lineage>
        <taxon>Bacteria</taxon>
        <taxon>Bacillati</taxon>
        <taxon>Bacillota</taxon>
        <taxon>Bacilli</taxon>
        <taxon>Bacillales</taxon>
        <taxon>Alicyclobacillaceae</taxon>
        <taxon>Alicyclobacillus</taxon>
    </lineage>
</organism>
<dbReference type="Pfam" id="PF07485">
    <property type="entry name" value="DUF1529"/>
    <property type="match status" value="1"/>
</dbReference>
<dbReference type="InterPro" id="IPR011094">
    <property type="entry name" value="Uncharacterised_LppY/LpqO"/>
</dbReference>
<name>A0ABY6YZY8_9BACL</name>
<protein>
    <submittedName>
        <fullName evidence="1">DUF1259 domain-containing protein</fullName>
    </submittedName>
</protein>
<keyword evidence="2" id="KW-1185">Reference proteome</keyword>
<reference evidence="1" key="1">
    <citation type="submission" date="2022-08" db="EMBL/GenBank/DDBJ databases">
        <title>Alicyclobacillus dauci DSM2870, complete genome.</title>
        <authorList>
            <person name="Wang Q."/>
            <person name="Cai R."/>
            <person name="Wang Z."/>
        </authorList>
    </citation>
    <scope>NUCLEOTIDE SEQUENCE</scope>
    <source>
        <strain evidence="1">DSM 28700</strain>
    </source>
</reference>
<dbReference type="Proteomes" id="UP001164803">
    <property type="component" value="Chromosome"/>
</dbReference>
<evidence type="ECO:0000313" key="1">
    <source>
        <dbReference type="EMBL" id="WAH36184.1"/>
    </source>
</evidence>
<dbReference type="RefSeq" id="WP_268043505.1">
    <property type="nucleotide sequence ID" value="NZ_CP104064.1"/>
</dbReference>
<dbReference type="EMBL" id="CP104064">
    <property type="protein sequence ID" value="WAH36184.1"/>
    <property type="molecule type" value="Genomic_DNA"/>
</dbReference>
<proteinExistence type="predicted"/>
<evidence type="ECO:0000313" key="2">
    <source>
        <dbReference type="Proteomes" id="UP001164803"/>
    </source>
</evidence>
<sequence length="127" mass="14396">MLPIKLANEFAKIVGGKVIANSKSTEVTVERELNATILGRSYDTEHEIAIGSLDRHGRALETGEFTVLQTEVNRFISALRRQGLRVTAVHNHWLFEKPRLMYVHTEAVERPLVFARKVARAFTVLNK</sequence>
<accession>A0ABY6YZY8</accession>